<organism evidence="3 5">
    <name type="scientific">Phytophthora rubi</name>
    <dbReference type="NCBI Taxonomy" id="129364"/>
    <lineage>
        <taxon>Eukaryota</taxon>
        <taxon>Sar</taxon>
        <taxon>Stramenopiles</taxon>
        <taxon>Oomycota</taxon>
        <taxon>Peronosporomycetes</taxon>
        <taxon>Peronosporales</taxon>
        <taxon>Peronosporaceae</taxon>
        <taxon>Phytophthora</taxon>
    </lineage>
</organism>
<accession>A0A6A4FUF7</accession>
<name>A0A6A4FUF7_9STRA</name>
<evidence type="ECO:0000313" key="5">
    <source>
        <dbReference type="Proteomes" id="UP000434957"/>
    </source>
</evidence>
<dbReference type="EMBL" id="QXFV01000056">
    <property type="protein sequence ID" value="KAE9051139.1"/>
    <property type="molecule type" value="Genomic_DNA"/>
</dbReference>
<proteinExistence type="predicted"/>
<dbReference type="AlphaFoldDB" id="A0A6A4FUF7"/>
<keyword evidence="5" id="KW-1185">Reference proteome</keyword>
<gene>
    <name evidence="2" type="ORF">PR001_g1729</name>
    <name evidence="3" type="ORF">PR003_g1780</name>
</gene>
<dbReference type="EMBL" id="QXFT01000052">
    <property type="protein sequence ID" value="KAE9357442.1"/>
    <property type="molecule type" value="Genomic_DNA"/>
</dbReference>
<feature type="region of interest" description="Disordered" evidence="1">
    <location>
        <begin position="1"/>
        <end position="23"/>
    </location>
</feature>
<evidence type="ECO:0000256" key="1">
    <source>
        <dbReference type="SAM" id="MobiDB-lite"/>
    </source>
</evidence>
<evidence type="ECO:0000313" key="3">
    <source>
        <dbReference type="EMBL" id="KAE9357442.1"/>
    </source>
</evidence>
<protein>
    <submittedName>
        <fullName evidence="3">Uncharacterized protein</fullName>
    </submittedName>
</protein>
<reference evidence="3 5" key="1">
    <citation type="submission" date="2018-08" db="EMBL/GenBank/DDBJ databases">
        <title>Genomic investigation of the strawberry pathogen Phytophthora fragariae indicates pathogenicity is determined by transcriptional variation in three key races.</title>
        <authorList>
            <person name="Adams T.M."/>
            <person name="Armitage A.D."/>
            <person name="Sobczyk M.K."/>
            <person name="Bates H.J."/>
            <person name="Dunwell J.M."/>
            <person name="Nellist C.F."/>
            <person name="Harrison R.J."/>
        </authorList>
    </citation>
    <scope>NUCLEOTIDE SEQUENCE [LARGE SCALE GENOMIC DNA]</scope>
    <source>
        <strain evidence="2 4">SCRP249</strain>
        <strain evidence="3 5">SCRP333</strain>
    </source>
</reference>
<evidence type="ECO:0000313" key="2">
    <source>
        <dbReference type="EMBL" id="KAE9051139.1"/>
    </source>
</evidence>
<dbReference type="Proteomes" id="UP000434957">
    <property type="component" value="Unassembled WGS sequence"/>
</dbReference>
<comment type="caution">
    <text evidence="3">The sequence shown here is derived from an EMBL/GenBank/DDBJ whole genome shotgun (WGS) entry which is preliminary data.</text>
</comment>
<dbReference type="Proteomes" id="UP000429607">
    <property type="component" value="Unassembled WGS sequence"/>
</dbReference>
<evidence type="ECO:0000313" key="4">
    <source>
        <dbReference type="Proteomes" id="UP000429607"/>
    </source>
</evidence>
<sequence length="218" mass="24060">MPIRMPALGLTPRTDLPARKTSTTNQIRSQLLVPLRMLTSLGPACFASTTVSKRLGSKDTCGTVRPGGDLHSGRAQARALIQREVDPWLADQISDVVMVNMLINVLFPILPTRPGWSFPRVDPVARRQYTPQDFCIDLITEDNVRALLDSKPWEVLEGTGTTISFKIDVGGRLGAAIQRYRSHEADSLQSYWESTHFFPHYSGDGDAASVGRRLQDGA</sequence>